<name>A0A382B877_9ZZZZ</name>
<dbReference type="GO" id="GO:0006281">
    <property type="term" value="P:DNA repair"/>
    <property type="evidence" value="ECO:0007669"/>
    <property type="project" value="UniProtKB-KW"/>
</dbReference>
<dbReference type="FunFam" id="1.10.10.10:FF:000214">
    <property type="entry name" value="Methylated-DNA--protein-cysteine methyltransferase"/>
    <property type="match status" value="1"/>
</dbReference>
<organism evidence="10">
    <name type="scientific">marine metagenome</name>
    <dbReference type="NCBI Taxonomy" id="408172"/>
    <lineage>
        <taxon>unclassified sequences</taxon>
        <taxon>metagenomes</taxon>
        <taxon>ecological metagenomes</taxon>
    </lineage>
</organism>
<dbReference type="InterPro" id="IPR036388">
    <property type="entry name" value="WH-like_DNA-bd_sf"/>
</dbReference>
<dbReference type="Pfam" id="PF01035">
    <property type="entry name" value="DNA_binding_1"/>
    <property type="match status" value="1"/>
</dbReference>
<keyword evidence="5" id="KW-0808">Transferase</keyword>
<keyword evidence="4" id="KW-0489">Methyltransferase</keyword>
<protein>
    <recommendedName>
        <fullName evidence="3">methylated-DNA--[protein]-cysteine S-methyltransferase</fullName>
        <ecNumber evidence="3">2.1.1.63</ecNumber>
    </recommendedName>
</protein>
<dbReference type="SUPFAM" id="SSF53155">
    <property type="entry name" value="Methylated DNA-protein cysteine methyltransferase domain"/>
    <property type="match status" value="1"/>
</dbReference>
<gene>
    <name evidence="10" type="ORF">METZ01_LOCUS162688</name>
</gene>
<evidence type="ECO:0000313" key="10">
    <source>
        <dbReference type="EMBL" id="SVB09834.1"/>
    </source>
</evidence>
<feature type="domain" description="Methylated-DNA-[protein]-cysteine S-methyltransferase DNA binding" evidence="9">
    <location>
        <begin position="83"/>
        <end position="162"/>
    </location>
</feature>
<keyword evidence="6" id="KW-0227">DNA damage</keyword>
<dbReference type="InterPro" id="IPR014048">
    <property type="entry name" value="MethylDNA_cys_MeTrfase_DNA-bd"/>
</dbReference>
<evidence type="ECO:0000256" key="7">
    <source>
        <dbReference type="ARBA" id="ARBA00023204"/>
    </source>
</evidence>
<dbReference type="AlphaFoldDB" id="A0A382B877"/>
<evidence type="ECO:0000256" key="3">
    <source>
        <dbReference type="ARBA" id="ARBA00011918"/>
    </source>
</evidence>
<comment type="catalytic activity">
    <reaction evidence="8">
        <text>a 6-O-methyl-2'-deoxyguanosine in DNA + L-cysteinyl-[protein] = S-methyl-L-cysteinyl-[protein] + a 2'-deoxyguanosine in DNA</text>
        <dbReference type="Rhea" id="RHEA:24000"/>
        <dbReference type="Rhea" id="RHEA-COMP:10131"/>
        <dbReference type="Rhea" id="RHEA-COMP:10132"/>
        <dbReference type="Rhea" id="RHEA-COMP:11367"/>
        <dbReference type="Rhea" id="RHEA-COMP:11368"/>
        <dbReference type="ChEBI" id="CHEBI:29950"/>
        <dbReference type="ChEBI" id="CHEBI:82612"/>
        <dbReference type="ChEBI" id="CHEBI:85445"/>
        <dbReference type="ChEBI" id="CHEBI:85448"/>
        <dbReference type="EC" id="2.1.1.63"/>
    </reaction>
</comment>
<dbReference type="EC" id="2.1.1.63" evidence="3"/>
<dbReference type="NCBIfam" id="TIGR00589">
    <property type="entry name" value="ogt"/>
    <property type="match status" value="1"/>
</dbReference>
<sequence length="164" mass="18696">MVEITRFQSPIGILTLIGVIEGIIKISYDFKSVESLEEWCRWKLDLKTISGNNYNRYAKEQILNYLDGKCYYLDFPVVHFNTPFRKRVLETERKISYGETCSYGEVAKMVGSPNAFRAVGSANAKNPLPLYYPCHRIIHSCGNLGSYGGGIKVKKYLLDLEHSL</sequence>
<dbReference type="GO" id="GO:0032259">
    <property type="term" value="P:methylation"/>
    <property type="evidence" value="ECO:0007669"/>
    <property type="project" value="UniProtKB-KW"/>
</dbReference>
<evidence type="ECO:0000256" key="4">
    <source>
        <dbReference type="ARBA" id="ARBA00022603"/>
    </source>
</evidence>
<dbReference type="Gene3D" id="1.10.10.10">
    <property type="entry name" value="Winged helix-like DNA-binding domain superfamily/Winged helix DNA-binding domain"/>
    <property type="match status" value="1"/>
</dbReference>
<dbReference type="SUPFAM" id="SSF46767">
    <property type="entry name" value="Methylated DNA-protein cysteine methyltransferase, C-terminal domain"/>
    <property type="match status" value="1"/>
</dbReference>
<keyword evidence="7" id="KW-0234">DNA repair</keyword>
<dbReference type="CDD" id="cd06445">
    <property type="entry name" value="ATase"/>
    <property type="match status" value="1"/>
</dbReference>
<dbReference type="PANTHER" id="PTHR10815">
    <property type="entry name" value="METHYLATED-DNA--PROTEIN-CYSTEINE METHYLTRANSFERASE"/>
    <property type="match status" value="1"/>
</dbReference>
<comment type="similarity">
    <text evidence="2">Belongs to the MGMT family.</text>
</comment>
<comment type="catalytic activity">
    <reaction evidence="1">
        <text>a 4-O-methyl-thymidine in DNA + L-cysteinyl-[protein] = a thymidine in DNA + S-methyl-L-cysteinyl-[protein]</text>
        <dbReference type="Rhea" id="RHEA:53428"/>
        <dbReference type="Rhea" id="RHEA-COMP:10131"/>
        <dbReference type="Rhea" id="RHEA-COMP:10132"/>
        <dbReference type="Rhea" id="RHEA-COMP:13555"/>
        <dbReference type="Rhea" id="RHEA-COMP:13556"/>
        <dbReference type="ChEBI" id="CHEBI:29950"/>
        <dbReference type="ChEBI" id="CHEBI:82612"/>
        <dbReference type="ChEBI" id="CHEBI:137386"/>
        <dbReference type="ChEBI" id="CHEBI:137387"/>
        <dbReference type="EC" id="2.1.1.63"/>
    </reaction>
</comment>
<reference evidence="10" key="1">
    <citation type="submission" date="2018-05" db="EMBL/GenBank/DDBJ databases">
        <authorList>
            <person name="Lanie J.A."/>
            <person name="Ng W.-L."/>
            <person name="Kazmierczak K.M."/>
            <person name="Andrzejewski T.M."/>
            <person name="Davidsen T.M."/>
            <person name="Wayne K.J."/>
            <person name="Tettelin H."/>
            <person name="Glass J.I."/>
            <person name="Rusch D."/>
            <person name="Podicherti R."/>
            <person name="Tsui H.-C.T."/>
            <person name="Winkler M.E."/>
        </authorList>
    </citation>
    <scope>NUCLEOTIDE SEQUENCE</scope>
</reference>
<accession>A0A382B877</accession>
<evidence type="ECO:0000256" key="1">
    <source>
        <dbReference type="ARBA" id="ARBA00001286"/>
    </source>
</evidence>
<evidence type="ECO:0000256" key="5">
    <source>
        <dbReference type="ARBA" id="ARBA00022679"/>
    </source>
</evidence>
<dbReference type="InterPro" id="IPR036217">
    <property type="entry name" value="MethylDNA_cys_MeTrfase_DNAb"/>
</dbReference>
<evidence type="ECO:0000256" key="6">
    <source>
        <dbReference type="ARBA" id="ARBA00022763"/>
    </source>
</evidence>
<evidence type="ECO:0000259" key="9">
    <source>
        <dbReference type="Pfam" id="PF01035"/>
    </source>
</evidence>
<dbReference type="GO" id="GO:0003908">
    <property type="term" value="F:methylated-DNA-[protein]-cysteine S-methyltransferase activity"/>
    <property type="evidence" value="ECO:0007669"/>
    <property type="project" value="UniProtKB-EC"/>
</dbReference>
<proteinExistence type="inferred from homology"/>
<dbReference type="PANTHER" id="PTHR10815:SF13">
    <property type="entry name" value="METHYLATED-DNA--PROTEIN-CYSTEINE METHYLTRANSFERASE"/>
    <property type="match status" value="1"/>
</dbReference>
<evidence type="ECO:0000256" key="2">
    <source>
        <dbReference type="ARBA" id="ARBA00008711"/>
    </source>
</evidence>
<dbReference type="EMBL" id="UINC01028590">
    <property type="protein sequence ID" value="SVB09834.1"/>
    <property type="molecule type" value="Genomic_DNA"/>
</dbReference>
<evidence type="ECO:0000256" key="8">
    <source>
        <dbReference type="ARBA" id="ARBA00049348"/>
    </source>
</evidence>
<dbReference type="InterPro" id="IPR036631">
    <property type="entry name" value="MGMT_N_sf"/>
</dbReference>